<evidence type="ECO:0000256" key="3">
    <source>
        <dbReference type="ARBA" id="ARBA00038984"/>
    </source>
</evidence>
<dbReference type="Gene3D" id="3.30.360.10">
    <property type="entry name" value="Dihydrodipicolinate Reductase, domain 2"/>
    <property type="match status" value="1"/>
</dbReference>
<dbReference type="EMBL" id="KN840445">
    <property type="protein sequence ID" value="KIP11535.1"/>
    <property type="molecule type" value="Genomic_DNA"/>
</dbReference>
<dbReference type="Pfam" id="PF22725">
    <property type="entry name" value="GFO_IDH_MocA_C3"/>
    <property type="match status" value="1"/>
</dbReference>
<dbReference type="SUPFAM" id="SSF51735">
    <property type="entry name" value="NAD(P)-binding Rossmann-fold domains"/>
    <property type="match status" value="1"/>
</dbReference>
<accession>A0A0C3SF63</accession>
<gene>
    <name evidence="8" type="ORF">PHLGIDRAFT_124697</name>
</gene>
<evidence type="ECO:0000256" key="1">
    <source>
        <dbReference type="ARBA" id="ARBA00010928"/>
    </source>
</evidence>
<dbReference type="Pfam" id="PF01408">
    <property type="entry name" value="GFO_IDH_MocA"/>
    <property type="match status" value="1"/>
</dbReference>
<comment type="catalytic activity">
    <reaction evidence="5">
        <text>D-xylose + NADP(+) = D-xylono-1,5-lactone + NADPH + H(+)</text>
        <dbReference type="Rhea" id="RHEA:22000"/>
        <dbReference type="ChEBI" id="CHEBI:15378"/>
        <dbReference type="ChEBI" id="CHEBI:15867"/>
        <dbReference type="ChEBI" id="CHEBI:53455"/>
        <dbReference type="ChEBI" id="CHEBI:57783"/>
        <dbReference type="ChEBI" id="CHEBI:58349"/>
        <dbReference type="EC" id="1.1.1.179"/>
    </reaction>
</comment>
<sequence length="394" mass="43123">MASSFISLVQRVYRISHPPDTPPKNDAIRFGVLGAAAIAPDALITPARSHSEAVVYAVAARSLEKAQKFARKHGVEKAYGGPQAYQELLDDPNVDAVYNPLPNGLHYEWTMKALQAGKHVLLEKPSGNNVEETREMFELAGAKGLVLLEAFHYRFHPAIHSVQAILKSGEIGAIKHVEVSLRLPKGWFPENDIRFDFALGGGAMMDMGCYLINCARTLIGAEPLSVLSATLLNLIPTTDGSAPTVDGGLSATLSFPGDVTATVTANHREPPVLGIIPRMPTVLLVVECEGGELRMMNFVAPTLYHYIDVKKKGKSGKTRTEKVYKPAEAGVKGEEWWTTYRYQLEAFVDKLKGRTPATWISAEDSIANMTWIDNVYQAAGLPVRPRSTFELSRP</sequence>
<feature type="domain" description="Gfo/Idh/MocA-like oxidoreductase N-terminal" evidence="6">
    <location>
        <begin position="28"/>
        <end position="148"/>
    </location>
</feature>
<dbReference type="InterPro" id="IPR000683">
    <property type="entry name" value="Gfo/Idh/MocA-like_OxRdtase_N"/>
</dbReference>
<dbReference type="EC" id="1.1.1.179" evidence="3"/>
<organism evidence="8 9">
    <name type="scientific">Phlebiopsis gigantea (strain 11061_1 CR5-6)</name>
    <name type="common">White-rot fungus</name>
    <name type="synonym">Peniophora gigantea</name>
    <dbReference type="NCBI Taxonomy" id="745531"/>
    <lineage>
        <taxon>Eukaryota</taxon>
        <taxon>Fungi</taxon>
        <taxon>Dikarya</taxon>
        <taxon>Basidiomycota</taxon>
        <taxon>Agaricomycotina</taxon>
        <taxon>Agaricomycetes</taxon>
        <taxon>Polyporales</taxon>
        <taxon>Phanerochaetaceae</taxon>
        <taxon>Phlebiopsis</taxon>
    </lineage>
</organism>
<comment type="similarity">
    <text evidence="1">Belongs to the Gfo/Idh/MocA family.</text>
</comment>
<dbReference type="Proteomes" id="UP000053257">
    <property type="component" value="Unassembled WGS sequence"/>
</dbReference>
<proteinExistence type="inferred from homology"/>
<keyword evidence="9" id="KW-1185">Reference proteome</keyword>
<dbReference type="Gene3D" id="3.40.50.720">
    <property type="entry name" value="NAD(P)-binding Rossmann-like Domain"/>
    <property type="match status" value="1"/>
</dbReference>
<evidence type="ECO:0000259" key="6">
    <source>
        <dbReference type="Pfam" id="PF01408"/>
    </source>
</evidence>
<reference evidence="8 9" key="1">
    <citation type="journal article" date="2014" name="PLoS Genet.">
        <title>Analysis of the Phlebiopsis gigantea genome, transcriptome and secretome provides insight into its pioneer colonization strategies of wood.</title>
        <authorList>
            <person name="Hori C."/>
            <person name="Ishida T."/>
            <person name="Igarashi K."/>
            <person name="Samejima M."/>
            <person name="Suzuki H."/>
            <person name="Master E."/>
            <person name="Ferreira P."/>
            <person name="Ruiz-Duenas F.J."/>
            <person name="Held B."/>
            <person name="Canessa P."/>
            <person name="Larrondo L.F."/>
            <person name="Schmoll M."/>
            <person name="Druzhinina I.S."/>
            <person name="Kubicek C.P."/>
            <person name="Gaskell J.A."/>
            <person name="Kersten P."/>
            <person name="St John F."/>
            <person name="Glasner J."/>
            <person name="Sabat G."/>
            <person name="Splinter BonDurant S."/>
            <person name="Syed K."/>
            <person name="Yadav J."/>
            <person name="Mgbeahuruike A.C."/>
            <person name="Kovalchuk A."/>
            <person name="Asiegbu F.O."/>
            <person name="Lackner G."/>
            <person name="Hoffmeister D."/>
            <person name="Rencoret J."/>
            <person name="Gutierrez A."/>
            <person name="Sun H."/>
            <person name="Lindquist E."/>
            <person name="Barry K."/>
            <person name="Riley R."/>
            <person name="Grigoriev I.V."/>
            <person name="Henrissat B."/>
            <person name="Kues U."/>
            <person name="Berka R.M."/>
            <person name="Martinez A.T."/>
            <person name="Covert S.F."/>
            <person name="Blanchette R.A."/>
            <person name="Cullen D."/>
        </authorList>
    </citation>
    <scope>NUCLEOTIDE SEQUENCE [LARGE SCALE GENOMIC DNA]</scope>
    <source>
        <strain evidence="8 9">11061_1 CR5-6</strain>
    </source>
</reference>
<dbReference type="HOGENOM" id="CLU_023194_5_2_1"/>
<evidence type="ECO:0000313" key="8">
    <source>
        <dbReference type="EMBL" id="KIP11535.1"/>
    </source>
</evidence>
<dbReference type="PANTHER" id="PTHR22604">
    <property type="entry name" value="OXIDOREDUCTASES"/>
    <property type="match status" value="1"/>
</dbReference>
<evidence type="ECO:0000256" key="5">
    <source>
        <dbReference type="ARBA" id="ARBA00049233"/>
    </source>
</evidence>
<name>A0A0C3SF63_PHLG1</name>
<dbReference type="AlphaFoldDB" id="A0A0C3SF63"/>
<dbReference type="InterPro" id="IPR036291">
    <property type="entry name" value="NAD(P)-bd_dom_sf"/>
</dbReference>
<dbReference type="InterPro" id="IPR050984">
    <property type="entry name" value="Gfo/Idh/MocA_domain"/>
</dbReference>
<protein>
    <recommendedName>
        <fullName evidence="3">D-xylose 1-dehydrogenase (NADP(+), D-xylono-1,5-lactone-forming)</fullName>
        <ecNumber evidence="3">1.1.1.179</ecNumber>
    </recommendedName>
    <alternativeName>
        <fullName evidence="4">D-xylose-NADP dehydrogenase</fullName>
    </alternativeName>
</protein>
<dbReference type="InterPro" id="IPR055170">
    <property type="entry name" value="GFO_IDH_MocA-like_dom"/>
</dbReference>
<dbReference type="GO" id="GO:0000166">
    <property type="term" value="F:nucleotide binding"/>
    <property type="evidence" value="ECO:0007669"/>
    <property type="project" value="InterPro"/>
</dbReference>
<dbReference type="GO" id="GO:0047837">
    <property type="term" value="F:D-xylose 1-dehydrogenase (NADP+) activity"/>
    <property type="evidence" value="ECO:0007669"/>
    <property type="project" value="UniProtKB-EC"/>
</dbReference>
<dbReference type="STRING" id="745531.A0A0C3SF63"/>
<evidence type="ECO:0000313" key="9">
    <source>
        <dbReference type="Proteomes" id="UP000053257"/>
    </source>
</evidence>
<evidence type="ECO:0000256" key="4">
    <source>
        <dbReference type="ARBA" id="ARBA00042988"/>
    </source>
</evidence>
<dbReference type="PANTHER" id="PTHR22604:SF105">
    <property type="entry name" value="TRANS-1,2-DIHYDROBENZENE-1,2-DIOL DEHYDROGENASE"/>
    <property type="match status" value="1"/>
</dbReference>
<dbReference type="OrthoDB" id="64915at2759"/>
<evidence type="ECO:0000256" key="2">
    <source>
        <dbReference type="ARBA" id="ARBA00023002"/>
    </source>
</evidence>
<dbReference type="SUPFAM" id="SSF55347">
    <property type="entry name" value="Glyceraldehyde-3-phosphate dehydrogenase-like, C-terminal domain"/>
    <property type="match status" value="1"/>
</dbReference>
<keyword evidence="2" id="KW-0560">Oxidoreductase</keyword>
<evidence type="ECO:0000259" key="7">
    <source>
        <dbReference type="Pfam" id="PF22725"/>
    </source>
</evidence>
<feature type="domain" description="GFO/IDH/MocA-like oxidoreductase" evidence="7">
    <location>
        <begin position="161"/>
        <end position="269"/>
    </location>
</feature>